<dbReference type="Gene3D" id="3.10.270.10">
    <property type="entry name" value="Urate Oxidase"/>
    <property type="match status" value="1"/>
</dbReference>
<comment type="function">
    <text evidence="5 8">Catalyzes the oxidation of uric acid to 5-hydroxyisourate, which is further processed to form (S)-allantoin.</text>
</comment>
<keyword evidence="10" id="KW-1185">Reference proteome</keyword>
<dbReference type="AlphaFoldDB" id="A0A2Y9BUS6"/>
<feature type="binding site" evidence="7">
    <location>
        <position position="60"/>
    </location>
    <ligand>
        <name>5-hydroxyisourate</name>
        <dbReference type="ChEBI" id="CHEBI:18072"/>
    </ligand>
</feature>
<evidence type="ECO:0000256" key="3">
    <source>
        <dbReference type="ARBA" id="ARBA00022631"/>
    </source>
</evidence>
<name>A0A2Y9BUS6_9MICO</name>
<dbReference type="UniPathway" id="UPA00394">
    <property type="reaction ID" value="UER00650"/>
</dbReference>
<evidence type="ECO:0000256" key="5">
    <source>
        <dbReference type="PIRNR" id="PIRNR000241"/>
    </source>
</evidence>
<dbReference type="InterPro" id="IPR002042">
    <property type="entry name" value="Uricase"/>
</dbReference>
<evidence type="ECO:0000313" key="9">
    <source>
        <dbReference type="EMBL" id="SSA36212.1"/>
    </source>
</evidence>
<feature type="binding site" evidence="7">
    <location>
        <position position="59"/>
    </location>
    <ligand>
        <name>urate</name>
        <dbReference type="ChEBI" id="CHEBI:17775"/>
    </ligand>
</feature>
<evidence type="ECO:0000256" key="6">
    <source>
        <dbReference type="PIRSR" id="PIRSR000241-1"/>
    </source>
</evidence>
<evidence type="ECO:0000313" key="10">
    <source>
        <dbReference type="Proteomes" id="UP000250028"/>
    </source>
</evidence>
<dbReference type="PROSITE" id="PS00366">
    <property type="entry name" value="URICASE"/>
    <property type="match status" value="1"/>
</dbReference>
<dbReference type="GO" id="GO:0019628">
    <property type="term" value="P:urate catabolic process"/>
    <property type="evidence" value="ECO:0007669"/>
    <property type="project" value="UniProtKB-UniPathway"/>
</dbReference>
<dbReference type="PIRSF" id="PIRSF000241">
    <property type="entry name" value="Urate_oxidase"/>
    <property type="match status" value="1"/>
</dbReference>
<feature type="binding site" evidence="7">
    <location>
        <position position="176"/>
    </location>
    <ligand>
        <name>urate</name>
        <dbReference type="ChEBI" id="CHEBI:17775"/>
    </ligand>
</feature>
<dbReference type="EC" id="1.7.3.3" evidence="5 8"/>
<dbReference type="PRINTS" id="PR00093">
    <property type="entry name" value="URICASE"/>
</dbReference>
<keyword evidence="3 5" id="KW-0659">Purine metabolism</keyword>
<organism evidence="9 10">
    <name type="scientific">Branchiibius hedensis</name>
    <dbReference type="NCBI Taxonomy" id="672460"/>
    <lineage>
        <taxon>Bacteria</taxon>
        <taxon>Bacillati</taxon>
        <taxon>Actinomycetota</taxon>
        <taxon>Actinomycetes</taxon>
        <taxon>Micrococcales</taxon>
        <taxon>Dermacoccaceae</taxon>
        <taxon>Branchiibius</taxon>
    </lineage>
</organism>
<feature type="binding site" evidence="7">
    <location>
        <position position="219"/>
    </location>
    <ligand>
        <name>urate</name>
        <dbReference type="ChEBI" id="CHEBI:17775"/>
    </ligand>
</feature>
<feature type="binding site" evidence="7">
    <location>
        <position position="159"/>
    </location>
    <ligand>
        <name>5-hydroxyisourate</name>
        <dbReference type="ChEBI" id="CHEBI:18072"/>
    </ligand>
</feature>
<feature type="binding site" evidence="7">
    <location>
        <position position="176"/>
    </location>
    <ligand>
        <name>5-hydroxyisourate</name>
        <dbReference type="ChEBI" id="CHEBI:18072"/>
    </ligand>
</feature>
<dbReference type="GO" id="GO:0004846">
    <property type="term" value="F:urate oxidase activity"/>
    <property type="evidence" value="ECO:0007669"/>
    <property type="project" value="UniProtKB-EC"/>
</dbReference>
<dbReference type="PANTHER" id="PTHR42874:SF1">
    <property type="entry name" value="URICASE"/>
    <property type="match status" value="1"/>
</dbReference>
<comment type="similarity">
    <text evidence="2 5 8">Belongs to the uricase family.</text>
</comment>
<evidence type="ECO:0000256" key="8">
    <source>
        <dbReference type="RuleBase" id="RU004455"/>
    </source>
</evidence>
<keyword evidence="4 5" id="KW-0560">Oxidoreductase</keyword>
<evidence type="ECO:0000256" key="2">
    <source>
        <dbReference type="ARBA" id="ARBA00009760"/>
    </source>
</evidence>
<dbReference type="GO" id="GO:0006144">
    <property type="term" value="P:purine nucleobase metabolic process"/>
    <property type="evidence" value="ECO:0007669"/>
    <property type="project" value="UniProtKB-KW"/>
</dbReference>
<comment type="pathway">
    <text evidence="1 5">Purine metabolism; urate degradation; (S)-allantoin from urate: step 1/3.</text>
</comment>
<evidence type="ECO:0000256" key="1">
    <source>
        <dbReference type="ARBA" id="ARBA00004831"/>
    </source>
</evidence>
<gene>
    <name evidence="9" type="ORF">SAMN04489750_3597</name>
</gene>
<reference evidence="10" key="1">
    <citation type="submission" date="2016-10" db="EMBL/GenBank/DDBJ databases">
        <authorList>
            <person name="Varghese N."/>
            <person name="Submissions S."/>
        </authorList>
    </citation>
    <scope>NUCLEOTIDE SEQUENCE [LARGE SCALE GENOMIC DNA]</scope>
    <source>
        <strain evidence="10">DSM 22951</strain>
    </source>
</reference>
<feature type="active site" description="Charge relay system" evidence="6">
    <location>
        <position position="247"/>
    </location>
</feature>
<dbReference type="RefSeq" id="WP_109688018.1">
    <property type="nucleotide sequence ID" value="NZ_QGDN01000001.1"/>
</dbReference>
<dbReference type="PANTHER" id="PTHR42874">
    <property type="entry name" value="URICASE"/>
    <property type="match status" value="1"/>
</dbReference>
<dbReference type="OrthoDB" id="9809009at2"/>
<dbReference type="EMBL" id="UESZ01000001">
    <property type="protein sequence ID" value="SSA36212.1"/>
    <property type="molecule type" value="Genomic_DNA"/>
</dbReference>
<evidence type="ECO:0000256" key="7">
    <source>
        <dbReference type="PIRSR" id="PIRSR000241-2"/>
    </source>
</evidence>
<feature type="active site" description="Charge relay system" evidence="6">
    <location>
        <position position="12"/>
    </location>
</feature>
<dbReference type="SUPFAM" id="SSF55620">
    <property type="entry name" value="Tetrahydrobiopterin biosynthesis enzymes-like"/>
    <property type="match status" value="2"/>
</dbReference>
<feature type="active site" description="Charge relay system" evidence="6">
    <location>
        <position position="59"/>
    </location>
</feature>
<dbReference type="Pfam" id="PF01014">
    <property type="entry name" value="Uricase"/>
    <property type="match status" value="2"/>
</dbReference>
<dbReference type="InterPro" id="IPR019842">
    <property type="entry name" value="Uricase_CS"/>
</dbReference>
<comment type="catalytic activity">
    <reaction evidence="5 8">
        <text>urate + O2 + H2O = 5-hydroxyisourate + H2O2</text>
        <dbReference type="Rhea" id="RHEA:21368"/>
        <dbReference type="ChEBI" id="CHEBI:15377"/>
        <dbReference type="ChEBI" id="CHEBI:15379"/>
        <dbReference type="ChEBI" id="CHEBI:16240"/>
        <dbReference type="ChEBI" id="CHEBI:17775"/>
        <dbReference type="ChEBI" id="CHEBI:18072"/>
        <dbReference type="EC" id="1.7.3.3"/>
    </reaction>
</comment>
<feature type="binding site" evidence="7">
    <location>
        <position position="60"/>
    </location>
    <ligand>
        <name>urate</name>
        <dbReference type="ChEBI" id="CHEBI:17775"/>
    </ligand>
</feature>
<evidence type="ECO:0000256" key="4">
    <source>
        <dbReference type="ARBA" id="ARBA00023002"/>
    </source>
</evidence>
<sequence length="308" mass="33828">MSYVLGYNQYGKAEVHVVRVFRDDPAAPHDLVDYNVSVALTGDFDEAHQTGDQAKVLTTDACKNTVNAFAKEAGDAVRHPESFALALANHFVDDVPQVESARINVEAFPWVRSHDNPHAFVKNGDYVRTVTVTRRGSAPATVVSGLKDLTVLKTTDSEFHGFYQEKYTTLQPTNDRVMATAIKAQWAHSSNDKDWGASFDAVFDAVTLAFANAYSYALQHTIWEMGQAALDADATIAEIRMSCPNKHHFVLDLSSFDLENNNEVFHADDRPYGLIEATIKRTADVDASAAYDPGQAWSEAVAKVPADA</sequence>
<feature type="binding site" evidence="7">
    <location>
        <position position="159"/>
    </location>
    <ligand>
        <name>urate</name>
        <dbReference type="ChEBI" id="CHEBI:17775"/>
    </ligand>
</feature>
<dbReference type="Proteomes" id="UP000250028">
    <property type="component" value="Unassembled WGS sequence"/>
</dbReference>
<feature type="binding site" evidence="7">
    <location>
        <position position="219"/>
    </location>
    <ligand>
        <name>5-hydroxyisourate</name>
        <dbReference type="ChEBI" id="CHEBI:18072"/>
    </ligand>
</feature>
<accession>A0A2Y9BUS6</accession>
<feature type="binding site" evidence="7">
    <location>
        <position position="245"/>
    </location>
    <ligand>
        <name>5-hydroxyisourate</name>
        <dbReference type="ChEBI" id="CHEBI:18072"/>
    </ligand>
</feature>
<feature type="binding site" evidence="7">
    <location>
        <position position="245"/>
    </location>
    <ligand>
        <name>O2</name>
        <dbReference type="ChEBI" id="CHEBI:15379"/>
    </ligand>
</feature>
<protein>
    <recommendedName>
        <fullName evidence="5 8">Uricase</fullName>
        <ecNumber evidence="5 8">1.7.3.3</ecNumber>
    </recommendedName>
    <alternativeName>
        <fullName evidence="5">Urate oxidase</fullName>
    </alternativeName>
</protein>
<feature type="binding site" evidence="7">
    <location>
        <position position="245"/>
    </location>
    <ligand>
        <name>urate</name>
        <dbReference type="ChEBI" id="CHEBI:17775"/>
    </ligand>
</feature>
<dbReference type="NCBIfam" id="TIGR03383">
    <property type="entry name" value="urate_oxi"/>
    <property type="match status" value="1"/>
</dbReference>
<proteinExistence type="inferred from homology"/>